<feature type="region of interest" description="Disordered" evidence="9">
    <location>
        <begin position="357"/>
        <end position="428"/>
    </location>
</feature>
<evidence type="ECO:0000259" key="11">
    <source>
        <dbReference type="PROSITE" id="PS51294"/>
    </source>
</evidence>
<feature type="compositionally biased region" description="Polar residues" evidence="9">
    <location>
        <begin position="363"/>
        <end position="375"/>
    </location>
</feature>
<name>A0ABQ8UDV5_9EUKA</name>
<evidence type="ECO:0000256" key="1">
    <source>
        <dbReference type="ARBA" id="ARBA00010506"/>
    </source>
</evidence>
<evidence type="ECO:0000256" key="4">
    <source>
        <dbReference type="ARBA" id="ARBA00022737"/>
    </source>
</evidence>
<dbReference type="SMART" id="SM00717">
    <property type="entry name" value="SANT"/>
    <property type="match status" value="2"/>
</dbReference>
<gene>
    <name evidence="12" type="ORF">PAPYR_7033</name>
</gene>
<dbReference type="Pfam" id="PF13921">
    <property type="entry name" value="Myb_DNA-bind_6"/>
    <property type="match status" value="1"/>
</dbReference>
<evidence type="ECO:0000256" key="6">
    <source>
        <dbReference type="ARBA" id="ARBA00023187"/>
    </source>
</evidence>
<dbReference type="CDD" id="cd11659">
    <property type="entry name" value="SANT_CDC5_II"/>
    <property type="match status" value="1"/>
</dbReference>
<evidence type="ECO:0000256" key="5">
    <source>
        <dbReference type="ARBA" id="ARBA00023125"/>
    </source>
</evidence>
<comment type="caution">
    <text evidence="12">The sequence shown here is derived from an EMBL/GenBank/DDBJ whole genome shotgun (WGS) entry which is preliminary data.</text>
</comment>
<protein>
    <submittedName>
        <fullName evidence="12">Pre-mRNA-splicing factor cef-1</fullName>
    </submittedName>
</protein>
<comment type="similarity">
    <text evidence="1">Belongs to the CEF1 family.</text>
</comment>
<keyword evidence="5" id="KW-0238">DNA-binding</keyword>
<dbReference type="PROSITE" id="PS51294">
    <property type="entry name" value="HTH_MYB"/>
    <property type="match status" value="2"/>
</dbReference>
<reference evidence="12" key="1">
    <citation type="journal article" date="2022" name="bioRxiv">
        <title>Genomics of Preaxostyla Flagellates Illuminates Evolutionary Transitions and the Path Towards Mitochondrial Loss.</title>
        <authorList>
            <person name="Novak L.V.F."/>
            <person name="Treitli S.C."/>
            <person name="Pyrih J."/>
            <person name="Halakuc P."/>
            <person name="Pipaliya S.V."/>
            <person name="Vacek V."/>
            <person name="Brzon O."/>
            <person name="Soukal P."/>
            <person name="Eme L."/>
            <person name="Dacks J.B."/>
            <person name="Karnkowska A."/>
            <person name="Elias M."/>
            <person name="Hampl V."/>
        </authorList>
    </citation>
    <scope>NUCLEOTIDE SEQUENCE</scope>
    <source>
        <strain evidence="12">RCP-MX</strain>
    </source>
</reference>
<feature type="compositionally biased region" description="Basic and acidic residues" evidence="9">
    <location>
        <begin position="232"/>
        <end position="249"/>
    </location>
</feature>
<evidence type="ECO:0000256" key="9">
    <source>
        <dbReference type="SAM" id="MobiDB-lite"/>
    </source>
</evidence>
<evidence type="ECO:0000313" key="13">
    <source>
        <dbReference type="Proteomes" id="UP001141327"/>
    </source>
</evidence>
<dbReference type="Pfam" id="PF11831">
    <property type="entry name" value="Myb_Cef"/>
    <property type="match status" value="1"/>
</dbReference>
<dbReference type="SUPFAM" id="SSF46689">
    <property type="entry name" value="Homeodomain-like"/>
    <property type="match status" value="1"/>
</dbReference>
<keyword evidence="3" id="KW-0747">Spliceosome</keyword>
<feature type="region of interest" description="Disordered" evidence="9">
    <location>
        <begin position="227"/>
        <end position="249"/>
    </location>
</feature>
<proteinExistence type="inferred from homology"/>
<keyword evidence="13" id="KW-1185">Reference proteome</keyword>
<keyword evidence="6" id="KW-0508">mRNA splicing</keyword>
<feature type="region of interest" description="Disordered" evidence="9">
    <location>
        <begin position="82"/>
        <end position="121"/>
    </location>
</feature>
<dbReference type="CDD" id="cd00167">
    <property type="entry name" value="SANT"/>
    <property type="match status" value="1"/>
</dbReference>
<feature type="domain" description="Myb-like" evidence="10">
    <location>
        <begin position="32"/>
        <end position="81"/>
    </location>
</feature>
<dbReference type="InterPro" id="IPR021786">
    <property type="entry name" value="Cdc5p/Cef1_C"/>
</dbReference>
<evidence type="ECO:0000259" key="10">
    <source>
        <dbReference type="PROSITE" id="PS50090"/>
    </source>
</evidence>
<evidence type="ECO:0000256" key="7">
    <source>
        <dbReference type="ARBA" id="ARBA00023242"/>
    </source>
</evidence>
<dbReference type="InterPro" id="IPR017930">
    <property type="entry name" value="Myb_dom"/>
</dbReference>
<dbReference type="InterPro" id="IPR047242">
    <property type="entry name" value="CDC5L/Cef1"/>
</dbReference>
<dbReference type="PROSITE" id="PS50090">
    <property type="entry name" value="MYB_LIKE"/>
    <property type="match status" value="2"/>
</dbReference>
<accession>A0ABQ8UDV5</accession>
<dbReference type="EMBL" id="JAPMOS010000046">
    <property type="protein sequence ID" value="KAJ4457449.1"/>
    <property type="molecule type" value="Genomic_DNA"/>
</dbReference>
<dbReference type="InterPro" id="IPR047240">
    <property type="entry name" value="SANT_CDC5L_II"/>
</dbReference>
<sequence length="771" mass="86399">MKYGKNQWSRISSLLTRKSAKQCKARWQEWLDPSIKKTEWSREEEERLLHLAKLMPCQWRTISQIVRRPPAMCMEHYERLLDQAQGKDNETVDPSEDPRRLRPGEIDPNPEAKPAKPDAVDMDEDEKEMLSEAVARLANTKGKKAKRKARERMLEEARRLATLQKRRELKAAGIDLPTQFRKPKGIDYNKEIPFERAAPAGFYDTSGETPITNDQEFLNQFLQKFDPKRKKAQDEKQKQKDENRKFQSLREENLPAAVLKFNKLNESKSEKKRGVLSLPAPQVSDEELELIVKTGYSSETAADAETGSAATRTLLPSFAGMTTPTPLRAPRTPQIGNLLQESAQDLIAMSTAQTPLLGGANPTLHSSSLGNSVTPRSKEMATPNVMIRATPQRVSGASAEEPARPSDWDAASVGSATPASVRDDRRSAKSLKRLEAHRLQSQLAALPAPRNEIRVVEPEAPQEEEKDEVSGAVIEDDAGEMEQHRRQVKKMTDAANQSTSVLRQLPRPSDPTPPAPPKEEGPEHDQAADLIAREVAALALRDAHEHPYPVSSARRKSKKIRVGDDLERFTADELSKAREMVVEATHEQPPSDASFGSLWSEMHRDLWLLPEHGCFERVTNMTKQEKLGALQLQFEALRNQMQKKVKKGLKLETEIRANCQPIMQRVGDLEAQCTHLEDEIRAARMEKASFALLASSEAAALPRRLEGLTQELGAVRTRERCAQDRYAQLKQEIEAMEAAGVVRLSWTGTRPSITAIPPQDALQSPPTPEIT</sequence>
<dbReference type="Gene3D" id="1.10.10.60">
    <property type="entry name" value="Homeodomain-like"/>
    <property type="match status" value="2"/>
</dbReference>
<dbReference type="InterPro" id="IPR009057">
    <property type="entry name" value="Homeodomain-like_sf"/>
</dbReference>
<keyword evidence="2" id="KW-0507">mRNA processing</keyword>
<dbReference type="InterPro" id="IPR001005">
    <property type="entry name" value="SANT/Myb"/>
</dbReference>
<evidence type="ECO:0000256" key="3">
    <source>
        <dbReference type="ARBA" id="ARBA00022728"/>
    </source>
</evidence>
<evidence type="ECO:0000256" key="8">
    <source>
        <dbReference type="SAM" id="Coils"/>
    </source>
</evidence>
<dbReference type="Proteomes" id="UP001141327">
    <property type="component" value="Unassembled WGS sequence"/>
</dbReference>
<feature type="compositionally biased region" description="Basic and acidic residues" evidence="9">
    <location>
        <begin position="82"/>
        <end position="105"/>
    </location>
</feature>
<dbReference type="PANTHER" id="PTHR45885:SF1">
    <property type="entry name" value="CELL DIVISION CYCLE 5-LIKE PROTEIN"/>
    <property type="match status" value="1"/>
</dbReference>
<evidence type="ECO:0000256" key="2">
    <source>
        <dbReference type="ARBA" id="ARBA00022664"/>
    </source>
</evidence>
<feature type="region of interest" description="Disordered" evidence="9">
    <location>
        <begin position="440"/>
        <end position="525"/>
    </location>
</feature>
<evidence type="ECO:0000313" key="12">
    <source>
        <dbReference type="EMBL" id="KAJ4457449.1"/>
    </source>
</evidence>
<feature type="domain" description="Myb-like" evidence="10">
    <location>
        <begin position="1"/>
        <end position="31"/>
    </location>
</feature>
<feature type="domain" description="HTH myb-type" evidence="11">
    <location>
        <begin position="1"/>
        <end position="35"/>
    </location>
</feature>
<keyword evidence="7" id="KW-0539">Nucleus</keyword>
<feature type="domain" description="HTH myb-type" evidence="11">
    <location>
        <begin position="36"/>
        <end position="85"/>
    </location>
</feature>
<keyword evidence="4" id="KW-0677">Repeat</keyword>
<feature type="coiled-coil region" evidence="8">
    <location>
        <begin position="620"/>
        <end position="686"/>
    </location>
</feature>
<dbReference type="PANTHER" id="PTHR45885">
    <property type="entry name" value="CELL DIVISION CYCLE 5-LIKE PROTEIN"/>
    <property type="match status" value="1"/>
</dbReference>
<organism evidence="12 13">
    <name type="scientific">Paratrimastix pyriformis</name>
    <dbReference type="NCBI Taxonomy" id="342808"/>
    <lineage>
        <taxon>Eukaryota</taxon>
        <taxon>Metamonada</taxon>
        <taxon>Preaxostyla</taxon>
        <taxon>Paratrimastigidae</taxon>
        <taxon>Paratrimastix</taxon>
    </lineage>
</organism>
<keyword evidence="8" id="KW-0175">Coiled coil</keyword>